<gene>
    <name evidence="1" type="ORF">KRR39_14575</name>
</gene>
<dbReference type="AlphaFoldDB" id="A0A975T2Y2"/>
<dbReference type="Proteomes" id="UP000683575">
    <property type="component" value="Chromosome"/>
</dbReference>
<name>A0A975T2Y2_9ACTN</name>
<accession>A0A975T2Y2</accession>
<organism evidence="1 2">
    <name type="scientific">Nocardioides panacis</name>
    <dbReference type="NCBI Taxonomy" id="2849501"/>
    <lineage>
        <taxon>Bacteria</taxon>
        <taxon>Bacillati</taxon>
        <taxon>Actinomycetota</taxon>
        <taxon>Actinomycetes</taxon>
        <taxon>Propionibacteriales</taxon>
        <taxon>Nocardioidaceae</taxon>
        <taxon>Nocardioides</taxon>
    </lineage>
</organism>
<protein>
    <submittedName>
        <fullName evidence="1">Metallopeptidase family protein</fullName>
    </submittedName>
</protein>
<dbReference type="CDD" id="cd12954">
    <property type="entry name" value="MMP_TTHA0227_like_1"/>
    <property type="match status" value="1"/>
</dbReference>
<dbReference type="InterPro" id="IPR010428">
    <property type="entry name" value="Zincin_1"/>
</dbReference>
<reference evidence="1" key="1">
    <citation type="submission" date="2021-06" db="EMBL/GenBank/DDBJ databases">
        <title>Complete genome sequence of Nocardioides sp. G188.</title>
        <authorList>
            <person name="Im W.-T."/>
        </authorList>
    </citation>
    <scope>NUCLEOTIDE SEQUENCE</scope>
    <source>
        <strain evidence="1">G188</strain>
    </source>
</reference>
<keyword evidence="2" id="KW-1185">Reference proteome</keyword>
<evidence type="ECO:0000313" key="2">
    <source>
        <dbReference type="Proteomes" id="UP000683575"/>
    </source>
</evidence>
<dbReference type="EMBL" id="CP077062">
    <property type="protein sequence ID" value="QWZ10592.1"/>
    <property type="molecule type" value="Genomic_DNA"/>
</dbReference>
<dbReference type="Pfam" id="PF06262">
    <property type="entry name" value="Zincin_1"/>
    <property type="match status" value="1"/>
</dbReference>
<sequence>MRGPALLPSPLAPAGVPAARSPKEAFDAIVVAVIEELESRWAAELGLVEFAVEETPMVPDDWDADTVPLASLVRGTGGAPSRLVLFRRPIELRAATRSDLSAMVLTVLVEQVSELIGRPPEEVDPRYDSDED</sequence>
<evidence type="ECO:0000313" key="1">
    <source>
        <dbReference type="EMBL" id="QWZ10592.1"/>
    </source>
</evidence>
<dbReference type="KEGG" id="nps:KRR39_14575"/>
<proteinExistence type="predicted"/>